<evidence type="ECO:0000313" key="2">
    <source>
        <dbReference type="Proteomes" id="UP001501821"/>
    </source>
</evidence>
<comment type="caution">
    <text evidence="1">The sequence shown here is derived from an EMBL/GenBank/DDBJ whole genome shotgun (WGS) entry which is preliminary data.</text>
</comment>
<reference evidence="2" key="1">
    <citation type="journal article" date="2019" name="Int. J. Syst. Evol. Microbiol.">
        <title>The Global Catalogue of Microorganisms (GCM) 10K type strain sequencing project: providing services to taxonomists for standard genome sequencing and annotation.</title>
        <authorList>
            <consortium name="The Broad Institute Genomics Platform"/>
            <consortium name="The Broad Institute Genome Sequencing Center for Infectious Disease"/>
            <person name="Wu L."/>
            <person name="Ma J."/>
        </authorList>
    </citation>
    <scope>NUCLEOTIDE SEQUENCE [LARGE SCALE GENOMIC DNA]</scope>
    <source>
        <strain evidence="2">JCM 16953</strain>
    </source>
</reference>
<dbReference type="NCBIfam" id="TIGR01444">
    <property type="entry name" value="fkbM_fam"/>
    <property type="match status" value="1"/>
</dbReference>
<dbReference type="SUPFAM" id="SSF53335">
    <property type="entry name" value="S-adenosyl-L-methionine-dependent methyltransferases"/>
    <property type="match status" value="1"/>
</dbReference>
<proteinExistence type="predicted"/>
<dbReference type="EMBL" id="BAABAH010000013">
    <property type="protein sequence ID" value="GAA3828004.1"/>
    <property type="molecule type" value="Genomic_DNA"/>
</dbReference>
<keyword evidence="2" id="KW-1185">Reference proteome</keyword>
<gene>
    <name evidence="1" type="ORF">GCM10022242_31750</name>
</gene>
<accession>A0ABP7IVA3</accession>
<name>A0ABP7IVA3_9ACTN</name>
<evidence type="ECO:0008006" key="3">
    <source>
        <dbReference type="Google" id="ProtNLM"/>
    </source>
</evidence>
<dbReference type="InterPro" id="IPR006342">
    <property type="entry name" value="FkbM_mtfrase"/>
</dbReference>
<dbReference type="InterPro" id="IPR029063">
    <property type="entry name" value="SAM-dependent_MTases_sf"/>
</dbReference>
<protein>
    <recommendedName>
        <fullName evidence="3">FkbM family methyltransferase</fullName>
    </recommendedName>
</protein>
<sequence length="300" mass="32722">MSAVPRLSELPSNLRHHVGWWVRDRFPNRKVVREVQGVTMVLPWPHRLPDYAGNGPYGQNLVQLARALAEHAAPVTVLDVGANVGDSALQILDATDARILCVEADPYFLEYLHLNVDADPRVSVVEALLTPDGHTEATTAVRTGGTTRFAEGEADDALPTVTPARLLADHPDFGDLRLIKSDTDGYDVVLVPAITEAWGGARPVLFFEYDHRLSRLAGNDPLEVWPRLQKLGYRDVAVWGNGGDVLGRTTVEAIAERTAPLEEKVGVRAQNYWDVAVVHEDDAAGLAAIEKLVPASQQLG</sequence>
<organism evidence="1 2">
    <name type="scientific">Nocardioides panacisoli</name>
    <dbReference type="NCBI Taxonomy" id="627624"/>
    <lineage>
        <taxon>Bacteria</taxon>
        <taxon>Bacillati</taxon>
        <taxon>Actinomycetota</taxon>
        <taxon>Actinomycetes</taxon>
        <taxon>Propionibacteriales</taxon>
        <taxon>Nocardioidaceae</taxon>
        <taxon>Nocardioides</taxon>
    </lineage>
</organism>
<evidence type="ECO:0000313" key="1">
    <source>
        <dbReference type="EMBL" id="GAA3828004.1"/>
    </source>
</evidence>
<dbReference type="Gene3D" id="3.40.50.150">
    <property type="entry name" value="Vaccinia Virus protein VP39"/>
    <property type="match status" value="1"/>
</dbReference>
<dbReference type="Proteomes" id="UP001501821">
    <property type="component" value="Unassembled WGS sequence"/>
</dbReference>